<dbReference type="SUPFAM" id="SSF52540">
    <property type="entry name" value="P-loop containing nucleoside triphosphate hydrolases"/>
    <property type="match status" value="1"/>
</dbReference>
<reference evidence="4" key="3">
    <citation type="journal article" date="2011" name="PLoS ONE">
        <title>Genome sequence of a mesophilic hydrogenotrophic methanogen Methanocella paludicola, the first cultivated representative of the order Methanocellales.</title>
        <authorList>
            <person name="Sakai S."/>
            <person name="Takaki Y."/>
            <person name="Shimamura S."/>
            <person name="Sekine M."/>
            <person name="Tajima T."/>
            <person name="Kosugi H."/>
            <person name="Ichikawa N."/>
            <person name="Tasumi E."/>
            <person name="Hiraki A.T."/>
            <person name="Shimizu A."/>
            <person name="Kato Y."/>
            <person name="Nishiko R."/>
            <person name="Mori K."/>
            <person name="Fujita N."/>
            <person name="Imachi H."/>
            <person name="Takai K."/>
        </authorList>
    </citation>
    <scope>NUCLEOTIDE SEQUENCE [LARGE SCALE GENOMIC DNA]</scope>
    <source>
        <strain evidence="4">DSM 17711 / JCM 13418 / NBRC 101707 / SANAE</strain>
    </source>
</reference>
<dbReference type="GeneID" id="8682668"/>
<evidence type="ECO:0008006" key="5">
    <source>
        <dbReference type="Google" id="ProtNLM"/>
    </source>
</evidence>
<organism evidence="3 4">
    <name type="scientific">Methanocella paludicola (strain DSM 17711 / JCM 13418 / NBRC 101707 / SANAE)</name>
    <dbReference type="NCBI Taxonomy" id="304371"/>
    <lineage>
        <taxon>Archaea</taxon>
        <taxon>Methanobacteriati</taxon>
        <taxon>Methanobacteriota</taxon>
        <taxon>Stenosarchaea group</taxon>
        <taxon>Methanomicrobia</taxon>
        <taxon>Methanocellales</taxon>
        <taxon>Methanocellaceae</taxon>
        <taxon>Methanocella</taxon>
    </lineage>
</organism>
<gene>
    <name evidence="3" type="ordered locus">MCP_1375</name>
</gene>
<dbReference type="eggNOG" id="arCOG03167">
    <property type="taxonomic scope" value="Archaea"/>
</dbReference>
<dbReference type="PANTHER" id="PTHR33295">
    <property type="entry name" value="ATPASE"/>
    <property type="match status" value="1"/>
</dbReference>
<dbReference type="RefSeq" id="WP_012900126.1">
    <property type="nucleotide sequence ID" value="NC_013665.1"/>
</dbReference>
<dbReference type="AlphaFoldDB" id="D1YYC5"/>
<sequence>MLLKETLRKLAEIQAGEVKVLDQGTGRDLLDTIDMQSPLAVIISGVRRCGKSTLLKQIMKKNRSYNYFNFEDERALNFEVSDFERLDGVFSEINRGATHYFFDEIQNVPGWEVFVRRKLDEGKKFFITGSNSSLMSKELGTKLTGRHLTYDLFPMSYSEALRLTGESASLASFDKYFMTGGFPGYIRHDNDMMLQQVFDDIVVKDIVVRYGLKDPLLVKNLAIYLITNSGKEFSYNSLKKSFDVGAASTISNFVSYFEDSYLLFTIPKFSYSYKQQLMNPKKAYAIDHGLARVNSVSFSEDKGRILENIVFLQLRRQYPDIYYFREKSECDFIVKNAAGQLLAMQVCYKLDEDNLRREMKGLREAMGVAGIKKGLIITLGQEDKFDDIDVVPAWKWLSGQ</sequence>
<dbReference type="InterPro" id="IPR027417">
    <property type="entry name" value="P-loop_NTPase"/>
</dbReference>
<evidence type="ECO:0000259" key="1">
    <source>
        <dbReference type="Pfam" id="PF13173"/>
    </source>
</evidence>
<reference evidence="3 4" key="2">
    <citation type="journal article" date="2008" name="Int. J. Syst. Evol. Microbiol.">
        <title>Methanocella paludicola gen. nov., sp. nov., a methane-producing archaeon, the first isolate of the lineage 'Rice Cluster I', and proposal of the new archaeal order Methanocellales ord. nov.</title>
        <authorList>
            <person name="Sakai S."/>
            <person name="Imachi H."/>
            <person name="Hanada S."/>
            <person name="Ohashi A."/>
            <person name="Harada H."/>
            <person name="Kamagata Y."/>
        </authorList>
    </citation>
    <scope>NUCLEOTIDE SEQUENCE [LARGE SCALE GENOMIC DNA]</scope>
    <source>
        <strain evidence="4">DSM 17711 / JCM 13418 / NBRC 101707 / SANAE</strain>
    </source>
</reference>
<feature type="domain" description="DUF4143" evidence="2">
    <location>
        <begin position="204"/>
        <end position="348"/>
    </location>
</feature>
<dbReference type="PANTHER" id="PTHR33295:SF8">
    <property type="entry name" value="AAA+ ATPASE DOMAIN-CONTAINING PROTEIN"/>
    <property type="match status" value="1"/>
</dbReference>
<reference evidence="3 4" key="1">
    <citation type="journal article" date="2007" name="Appl. Environ. Microbiol.">
        <title>Isolation of key methanogens for global methane emission from rice paddy fields: a novel isolate affiliated with the clone cluster rice cluster I.</title>
        <authorList>
            <person name="Sakai S."/>
            <person name="Imachi H."/>
            <person name="Sekiguchi Y."/>
            <person name="Ohashi A."/>
            <person name="Harada H."/>
            <person name="Kamagata Y."/>
        </authorList>
    </citation>
    <scope>NUCLEOTIDE SEQUENCE [LARGE SCALE GENOMIC DNA]</scope>
    <source>
        <strain evidence="4">DSM 17711 / JCM 13418 / NBRC 101707 / SANAE</strain>
    </source>
</reference>
<dbReference type="KEGG" id="mpd:MCP_1375"/>
<name>D1YYC5_METPS</name>
<protein>
    <recommendedName>
        <fullName evidence="5">AAA+ ATPase domain-containing protein</fullName>
    </recommendedName>
</protein>
<accession>D1YYC5</accession>
<dbReference type="InterPro" id="IPR025420">
    <property type="entry name" value="DUF4143"/>
</dbReference>
<proteinExistence type="predicted"/>
<dbReference type="Pfam" id="PF13173">
    <property type="entry name" value="AAA_14"/>
    <property type="match status" value="1"/>
</dbReference>
<evidence type="ECO:0000313" key="4">
    <source>
        <dbReference type="Proteomes" id="UP000001882"/>
    </source>
</evidence>
<dbReference type="InParanoid" id="D1YYC5"/>
<dbReference type="PATRIC" id="fig|304371.9.peg.1413"/>
<evidence type="ECO:0000313" key="3">
    <source>
        <dbReference type="EMBL" id="BAI61447.1"/>
    </source>
</evidence>
<evidence type="ECO:0000259" key="2">
    <source>
        <dbReference type="Pfam" id="PF13635"/>
    </source>
</evidence>
<dbReference type="InterPro" id="IPR041682">
    <property type="entry name" value="AAA_14"/>
</dbReference>
<dbReference type="OrthoDB" id="371918at2157"/>
<dbReference type="Proteomes" id="UP000001882">
    <property type="component" value="Chromosome"/>
</dbReference>
<dbReference type="Gene3D" id="3.40.50.300">
    <property type="entry name" value="P-loop containing nucleotide triphosphate hydrolases"/>
    <property type="match status" value="1"/>
</dbReference>
<dbReference type="Pfam" id="PF13635">
    <property type="entry name" value="DUF4143"/>
    <property type="match status" value="1"/>
</dbReference>
<feature type="domain" description="AAA" evidence="1">
    <location>
        <begin position="40"/>
        <end position="160"/>
    </location>
</feature>
<keyword evidence="4" id="KW-1185">Reference proteome</keyword>
<dbReference type="EMBL" id="AP011532">
    <property type="protein sequence ID" value="BAI61447.1"/>
    <property type="molecule type" value="Genomic_DNA"/>
</dbReference>